<feature type="transmembrane region" description="Helical" evidence="1">
    <location>
        <begin position="146"/>
        <end position="164"/>
    </location>
</feature>
<feature type="transmembrane region" description="Helical" evidence="1">
    <location>
        <begin position="111"/>
        <end position="131"/>
    </location>
</feature>
<evidence type="ECO:0000313" key="2">
    <source>
        <dbReference type="EMBL" id="TWT57582.1"/>
    </source>
</evidence>
<evidence type="ECO:0000256" key="1">
    <source>
        <dbReference type="SAM" id="Phobius"/>
    </source>
</evidence>
<feature type="transmembrane region" description="Helical" evidence="1">
    <location>
        <begin position="59"/>
        <end position="80"/>
    </location>
</feature>
<organism evidence="2 3">
    <name type="scientific">Thalassoglobus neptunius</name>
    <dbReference type="NCBI Taxonomy" id="1938619"/>
    <lineage>
        <taxon>Bacteria</taxon>
        <taxon>Pseudomonadati</taxon>
        <taxon>Planctomycetota</taxon>
        <taxon>Planctomycetia</taxon>
        <taxon>Planctomycetales</taxon>
        <taxon>Planctomycetaceae</taxon>
        <taxon>Thalassoglobus</taxon>
    </lineage>
</organism>
<keyword evidence="3" id="KW-1185">Reference proteome</keyword>
<accession>A0A5C5X6F0</accession>
<sequence>MISTSETGVSYWRIFVNQIFLFLALLGNSALFVTFYLGWRIEDASSLSEVARQHVSIHFLFALAAASFALLVHAIVLTYFMGTGRWIQETSDAYHFDEAARRRNIQLKYQVLPGMMLCLILILTTGAFGAVADPASNTQMNYADKIHFTLALTTLLANLIVNVIQYNAISLNSQLVDQVYQEVLAVRKERGLDSPA</sequence>
<evidence type="ECO:0000313" key="3">
    <source>
        <dbReference type="Proteomes" id="UP000317243"/>
    </source>
</evidence>
<keyword evidence="1" id="KW-0812">Transmembrane</keyword>
<gene>
    <name evidence="2" type="ORF">KOR42_09440</name>
</gene>
<comment type="caution">
    <text evidence="2">The sequence shown here is derived from an EMBL/GenBank/DDBJ whole genome shotgun (WGS) entry which is preliminary data.</text>
</comment>
<protein>
    <submittedName>
        <fullName evidence="2">Uncharacterized protein</fullName>
    </submittedName>
</protein>
<dbReference type="Proteomes" id="UP000317243">
    <property type="component" value="Unassembled WGS sequence"/>
</dbReference>
<keyword evidence="1" id="KW-0472">Membrane</keyword>
<feature type="transmembrane region" description="Helical" evidence="1">
    <location>
        <begin position="20"/>
        <end position="39"/>
    </location>
</feature>
<keyword evidence="1" id="KW-1133">Transmembrane helix</keyword>
<proteinExistence type="predicted"/>
<name>A0A5C5X6F0_9PLAN</name>
<dbReference type="AlphaFoldDB" id="A0A5C5X6F0"/>
<dbReference type="EMBL" id="SIHI01000001">
    <property type="protein sequence ID" value="TWT57582.1"/>
    <property type="molecule type" value="Genomic_DNA"/>
</dbReference>
<reference evidence="2 3" key="1">
    <citation type="submission" date="2019-02" db="EMBL/GenBank/DDBJ databases">
        <title>Deep-cultivation of Planctomycetes and their phenomic and genomic characterization uncovers novel biology.</title>
        <authorList>
            <person name="Wiegand S."/>
            <person name="Jogler M."/>
            <person name="Boedeker C."/>
            <person name="Pinto D."/>
            <person name="Vollmers J."/>
            <person name="Rivas-Marin E."/>
            <person name="Kohn T."/>
            <person name="Peeters S.H."/>
            <person name="Heuer A."/>
            <person name="Rast P."/>
            <person name="Oberbeckmann S."/>
            <person name="Bunk B."/>
            <person name="Jeske O."/>
            <person name="Meyerdierks A."/>
            <person name="Storesund J.E."/>
            <person name="Kallscheuer N."/>
            <person name="Luecker S."/>
            <person name="Lage O.M."/>
            <person name="Pohl T."/>
            <person name="Merkel B.J."/>
            <person name="Hornburger P."/>
            <person name="Mueller R.-W."/>
            <person name="Bruemmer F."/>
            <person name="Labrenz M."/>
            <person name="Spormann A.M."/>
            <person name="Op Den Camp H."/>
            <person name="Overmann J."/>
            <person name="Amann R."/>
            <person name="Jetten M.S.M."/>
            <person name="Mascher T."/>
            <person name="Medema M.H."/>
            <person name="Devos D.P."/>
            <person name="Kaster A.-K."/>
            <person name="Ovreas L."/>
            <person name="Rohde M."/>
            <person name="Galperin M.Y."/>
            <person name="Jogler C."/>
        </authorList>
    </citation>
    <scope>NUCLEOTIDE SEQUENCE [LARGE SCALE GENOMIC DNA]</scope>
    <source>
        <strain evidence="2 3">KOR42</strain>
    </source>
</reference>